<dbReference type="Proteomes" id="UP000199376">
    <property type="component" value="Unassembled WGS sequence"/>
</dbReference>
<organism evidence="1 2">
    <name type="scientific">Fructobacillus durionis</name>
    <dbReference type="NCBI Taxonomy" id="283737"/>
    <lineage>
        <taxon>Bacteria</taxon>
        <taxon>Bacillati</taxon>
        <taxon>Bacillota</taxon>
        <taxon>Bacilli</taxon>
        <taxon>Lactobacillales</taxon>
        <taxon>Lactobacillaceae</taxon>
        <taxon>Fructobacillus</taxon>
    </lineage>
</organism>
<name>A0A1I1GQK2_9LACO</name>
<dbReference type="AlphaFoldDB" id="A0A1I1GQK2"/>
<evidence type="ECO:0000313" key="1">
    <source>
        <dbReference type="EMBL" id="SFC11533.1"/>
    </source>
</evidence>
<dbReference type="EMBL" id="FOLI01000005">
    <property type="protein sequence ID" value="SFC11533.1"/>
    <property type="molecule type" value="Genomic_DNA"/>
</dbReference>
<reference evidence="1 2" key="1">
    <citation type="submission" date="2016-10" db="EMBL/GenBank/DDBJ databases">
        <authorList>
            <person name="de Groot N.N."/>
        </authorList>
    </citation>
    <scope>NUCLEOTIDE SEQUENCE [LARGE SCALE GENOMIC DNA]</scope>
    <source>
        <strain evidence="1 2">DSM 19113</strain>
    </source>
</reference>
<evidence type="ECO:0000313" key="2">
    <source>
        <dbReference type="Proteomes" id="UP000199376"/>
    </source>
</evidence>
<accession>A0A1I1GQK2</accession>
<protein>
    <recommendedName>
        <fullName evidence="3">IpaB/EvcA family protein</fullName>
    </recommendedName>
</protein>
<gene>
    <name evidence="1" type="ORF">SAMN05660453_1113</name>
</gene>
<sequence length="323" mass="36182">MTPKLEVLLEQVNQTYPGTVMVRTGQEKSGRLRLDQAKQSFLADRLLIEVPDQTEADFVIGNELLQLMLSLNGIVPQIFFGLTFEDEALDQQLVTIASRLHKMVMHGITYREMAKQGYLTTATAAAFQAGIEDELSDEEKEVDGQHLFRLLSLVDAQIFLAVLKEQGLAAEAKTAEASFAKRYPKANSEAKALAEPIMTADLKDSRAIRKTIVRLFAGLDELLEKNQLPTVNAKQYVTLAPVLSERQLAGPVKNLFEIFHSDMTDFASKEKAYVGLGKQDQQNTFVIAPPKNPADRPKFFKELYELPVKDLLEKLALPYIVRK</sequence>
<dbReference type="RefSeq" id="WP_091502802.1">
    <property type="nucleotide sequence ID" value="NZ_FOLI01000005.1"/>
</dbReference>
<evidence type="ECO:0008006" key="3">
    <source>
        <dbReference type="Google" id="ProtNLM"/>
    </source>
</evidence>
<dbReference type="STRING" id="283737.SAMN05660453_1113"/>
<dbReference type="OrthoDB" id="2246846at2"/>
<keyword evidence="2" id="KW-1185">Reference proteome</keyword>
<proteinExistence type="predicted"/>